<feature type="domain" description="Peptidase S8/S53" evidence="7">
    <location>
        <begin position="335"/>
        <end position="430"/>
    </location>
</feature>
<dbReference type="InterPro" id="IPR050131">
    <property type="entry name" value="Peptidase_S8_subtilisin-like"/>
</dbReference>
<dbReference type="GO" id="GO:0004252">
    <property type="term" value="F:serine-type endopeptidase activity"/>
    <property type="evidence" value="ECO:0007669"/>
    <property type="project" value="InterPro"/>
</dbReference>
<evidence type="ECO:0000256" key="3">
    <source>
        <dbReference type="ARBA" id="ARBA00022801"/>
    </source>
</evidence>
<evidence type="ECO:0000256" key="5">
    <source>
        <dbReference type="PROSITE-ProRule" id="PRU01240"/>
    </source>
</evidence>
<reference evidence="9" key="1">
    <citation type="submission" date="2016-10" db="EMBL/GenBank/DDBJ databases">
        <authorList>
            <person name="Varghese N."/>
            <person name="Submissions S."/>
        </authorList>
    </citation>
    <scope>NUCLEOTIDE SEQUENCE [LARGE SCALE GENOMIC DNA]</scope>
    <source>
        <strain evidence="9">CGMCC 1.7736</strain>
    </source>
</reference>
<dbReference type="SUPFAM" id="SSF52743">
    <property type="entry name" value="Subtilisin-like"/>
    <property type="match status" value="1"/>
</dbReference>
<keyword evidence="2" id="KW-0645">Protease</keyword>
<evidence type="ECO:0000313" key="8">
    <source>
        <dbReference type="EMBL" id="SFR46583.1"/>
    </source>
</evidence>
<feature type="domain" description="Peptidase S8/S53" evidence="7">
    <location>
        <begin position="132"/>
        <end position="268"/>
    </location>
</feature>
<accession>A0A1I6GWD8</accession>
<evidence type="ECO:0000256" key="2">
    <source>
        <dbReference type="ARBA" id="ARBA00022670"/>
    </source>
</evidence>
<comment type="caution">
    <text evidence="5">Lacks conserved residue(s) required for the propagation of feature annotation.</text>
</comment>
<evidence type="ECO:0000256" key="6">
    <source>
        <dbReference type="SAM" id="MobiDB-lite"/>
    </source>
</evidence>
<feature type="compositionally biased region" description="Gly residues" evidence="6">
    <location>
        <begin position="457"/>
        <end position="467"/>
    </location>
</feature>
<dbReference type="Proteomes" id="UP000198531">
    <property type="component" value="Unassembled WGS sequence"/>
</dbReference>
<dbReference type="PROSITE" id="PS51892">
    <property type="entry name" value="SUBTILASE"/>
    <property type="match status" value="1"/>
</dbReference>
<keyword evidence="9" id="KW-1185">Reference proteome</keyword>
<dbReference type="RefSeq" id="WP_245778449.1">
    <property type="nucleotide sequence ID" value="NZ_FOYT01000001.1"/>
</dbReference>
<evidence type="ECO:0000313" key="9">
    <source>
        <dbReference type="Proteomes" id="UP000198531"/>
    </source>
</evidence>
<dbReference type="AlphaFoldDB" id="A0A1I6GWD8"/>
<evidence type="ECO:0000259" key="7">
    <source>
        <dbReference type="Pfam" id="PF00082"/>
    </source>
</evidence>
<protein>
    <submittedName>
        <fullName evidence="8">Subtilase family protein</fullName>
    </submittedName>
</protein>
<proteinExistence type="inferred from homology"/>
<feature type="region of interest" description="Disordered" evidence="6">
    <location>
        <begin position="31"/>
        <end position="65"/>
    </location>
</feature>
<keyword evidence="4" id="KW-0720">Serine protease</keyword>
<dbReference type="STRING" id="553469.SAMN04487947_1753"/>
<organism evidence="8 9">
    <name type="scientific">Halogeometricum rufum</name>
    <dbReference type="NCBI Taxonomy" id="553469"/>
    <lineage>
        <taxon>Archaea</taxon>
        <taxon>Methanobacteriati</taxon>
        <taxon>Methanobacteriota</taxon>
        <taxon>Stenosarchaea group</taxon>
        <taxon>Halobacteria</taxon>
        <taxon>Halobacteriales</taxon>
        <taxon>Haloferacaceae</taxon>
        <taxon>Halogeometricum</taxon>
    </lineage>
</organism>
<dbReference type="PANTHER" id="PTHR43806">
    <property type="entry name" value="PEPTIDASE S8"/>
    <property type="match status" value="1"/>
</dbReference>
<dbReference type="GO" id="GO:0006508">
    <property type="term" value="P:proteolysis"/>
    <property type="evidence" value="ECO:0007669"/>
    <property type="project" value="UniProtKB-KW"/>
</dbReference>
<evidence type="ECO:0000256" key="1">
    <source>
        <dbReference type="ARBA" id="ARBA00011073"/>
    </source>
</evidence>
<dbReference type="InterPro" id="IPR000209">
    <property type="entry name" value="Peptidase_S8/S53_dom"/>
</dbReference>
<dbReference type="PANTHER" id="PTHR43806:SF11">
    <property type="entry name" value="CEREVISIN-RELATED"/>
    <property type="match status" value="1"/>
</dbReference>
<sequence>MRPRGQTTVLVVTVLLLVSTAVPVSVFLTGGTIDPTTGDDVPTIETADASDAPDAGDVETSREARQRQRIRERIDVVDQHDALQRVGAFEAHTHGITGEGVTVGVVGRSFDADAESVATHVADHERFGGRLRPYRDTAHGTAVAEIVAETAPESELYLAAVGSEPTTDRYDDAVRWLVANDVDVVVDSGSYFPRTANASANLSRTAQYAIDHGAIYVTSAGNYAGHHWSGDGTAAGWVNFSATDQANYLGEGTVSGRVSLRAQWDTAADYDLYLYRDLPGSDDPVVAKSTRRSRGGMEAIDVAVPEGHYYVALYAREGVASPGTVQLFSARHRLGNTDAAGSVVAPTTGHGIITVGAIGSHGSVRSYSSLGRDGSVDLAAPDGVETDSVGAFYGTSAATPFVGGAAALVASQGNLTPAQTEFLLERTSRTGDLDAYAAASAARRPFDVPESAVTGAPGDGNWTGGGANVSDPVAPSGVNASAAGEASEARAP</sequence>
<keyword evidence="3" id="KW-0378">Hydrolase</keyword>
<name>A0A1I6GWD8_9EURY</name>
<dbReference type="EMBL" id="FOYT01000001">
    <property type="protein sequence ID" value="SFR46583.1"/>
    <property type="molecule type" value="Genomic_DNA"/>
</dbReference>
<dbReference type="InterPro" id="IPR036852">
    <property type="entry name" value="Peptidase_S8/S53_dom_sf"/>
</dbReference>
<dbReference type="Gene3D" id="3.40.50.200">
    <property type="entry name" value="Peptidase S8/S53 domain"/>
    <property type="match status" value="2"/>
</dbReference>
<feature type="compositionally biased region" description="Low complexity" evidence="6">
    <location>
        <begin position="31"/>
        <end position="44"/>
    </location>
</feature>
<dbReference type="Pfam" id="PF00082">
    <property type="entry name" value="Peptidase_S8"/>
    <property type="match status" value="2"/>
</dbReference>
<evidence type="ECO:0000256" key="4">
    <source>
        <dbReference type="ARBA" id="ARBA00022825"/>
    </source>
</evidence>
<feature type="region of interest" description="Disordered" evidence="6">
    <location>
        <begin position="446"/>
        <end position="492"/>
    </location>
</feature>
<dbReference type="InterPro" id="IPR015500">
    <property type="entry name" value="Peptidase_S8_subtilisin-rel"/>
</dbReference>
<dbReference type="PRINTS" id="PR00723">
    <property type="entry name" value="SUBTILISIN"/>
</dbReference>
<comment type="similarity">
    <text evidence="1 5">Belongs to the peptidase S8 family.</text>
</comment>
<gene>
    <name evidence="8" type="ORF">SAMN04487947_1753</name>
</gene>